<keyword evidence="2 5" id="KW-0812">Transmembrane</keyword>
<evidence type="ECO:0000313" key="8">
    <source>
        <dbReference type="Proteomes" id="UP001431209"/>
    </source>
</evidence>
<feature type="transmembrane region" description="Helical" evidence="5">
    <location>
        <begin position="75"/>
        <end position="94"/>
    </location>
</feature>
<dbReference type="InterPro" id="IPR050307">
    <property type="entry name" value="Sterol_Desaturase_Related"/>
</dbReference>
<evidence type="ECO:0000259" key="6">
    <source>
        <dbReference type="Pfam" id="PF04116"/>
    </source>
</evidence>
<protein>
    <submittedName>
        <fullName evidence="7">4,4-dimethylsterol C-4alpha-methyl-monooxygenase</fullName>
    </submittedName>
</protein>
<organism evidence="7 8">
    <name type="scientific">Acrasis kona</name>
    <dbReference type="NCBI Taxonomy" id="1008807"/>
    <lineage>
        <taxon>Eukaryota</taxon>
        <taxon>Discoba</taxon>
        <taxon>Heterolobosea</taxon>
        <taxon>Tetramitia</taxon>
        <taxon>Eutetramitia</taxon>
        <taxon>Acrasidae</taxon>
        <taxon>Acrasis</taxon>
    </lineage>
</organism>
<reference evidence="7 8" key="1">
    <citation type="submission" date="2024-03" db="EMBL/GenBank/DDBJ databases">
        <title>The Acrasis kona genome and developmental transcriptomes reveal deep origins of eukaryotic multicellular pathways.</title>
        <authorList>
            <person name="Sheikh S."/>
            <person name="Fu C.-J."/>
            <person name="Brown M.W."/>
            <person name="Baldauf S.L."/>
        </authorList>
    </citation>
    <scope>NUCLEOTIDE SEQUENCE [LARGE SCALE GENOMIC DNA]</scope>
    <source>
        <strain evidence="7 8">ATCC MYA-3509</strain>
    </source>
</reference>
<feature type="transmembrane region" description="Helical" evidence="5">
    <location>
        <begin position="22"/>
        <end position="46"/>
    </location>
</feature>
<feature type="domain" description="Fatty acid hydroxylase" evidence="6">
    <location>
        <begin position="115"/>
        <end position="244"/>
    </location>
</feature>
<evidence type="ECO:0000256" key="2">
    <source>
        <dbReference type="ARBA" id="ARBA00022692"/>
    </source>
</evidence>
<evidence type="ECO:0000256" key="1">
    <source>
        <dbReference type="ARBA" id="ARBA00004370"/>
    </source>
</evidence>
<dbReference type="Proteomes" id="UP001431209">
    <property type="component" value="Unassembled WGS sequence"/>
</dbReference>
<dbReference type="Pfam" id="PF04116">
    <property type="entry name" value="FA_hydroxylase"/>
    <property type="match status" value="1"/>
</dbReference>
<accession>A0AAW2Z6N5</accession>
<evidence type="ECO:0000256" key="4">
    <source>
        <dbReference type="ARBA" id="ARBA00023136"/>
    </source>
</evidence>
<evidence type="ECO:0000256" key="3">
    <source>
        <dbReference type="ARBA" id="ARBA00022989"/>
    </source>
</evidence>
<dbReference type="GO" id="GO:0016491">
    <property type="term" value="F:oxidoreductase activity"/>
    <property type="evidence" value="ECO:0007669"/>
    <property type="project" value="InterPro"/>
</dbReference>
<proteinExistence type="predicted"/>
<keyword evidence="8" id="KW-1185">Reference proteome</keyword>
<dbReference type="GO" id="GO:0008610">
    <property type="term" value="P:lipid biosynthetic process"/>
    <property type="evidence" value="ECO:0007669"/>
    <property type="project" value="InterPro"/>
</dbReference>
<comment type="subcellular location">
    <subcellularLocation>
        <location evidence="1">Membrane</location>
    </subcellularLocation>
</comment>
<comment type="caution">
    <text evidence="7">The sequence shown here is derived from an EMBL/GenBank/DDBJ whole genome shotgun (WGS) entry which is preliminary data.</text>
</comment>
<gene>
    <name evidence="7" type="ORF">AKO1_003549</name>
</gene>
<dbReference type="GO" id="GO:0016020">
    <property type="term" value="C:membrane"/>
    <property type="evidence" value="ECO:0007669"/>
    <property type="project" value="UniProtKB-SubCell"/>
</dbReference>
<dbReference type="PANTHER" id="PTHR11863">
    <property type="entry name" value="STEROL DESATURASE"/>
    <property type="match status" value="1"/>
</dbReference>
<evidence type="ECO:0000256" key="5">
    <source>
        <dbReference type="SAM" id="Phobius"/>
    </source>
</evidence>
<feature type="transmembrane region" description="Helical" evidence="5">
    <location>
        <begin position="106"/>
        <end position="128"/>
    </location>
</feature>
<evidence type="ECO:0000313" key="7">
    <source>
        <dbReference type="EMBL" id="KAL0484598.1"/>
    </source>
</evidence>
<name>A0AAW2Z6N5_9EUKA</name>
<keyword evidence="3 5" id="KW-1133">Transmembrane helix</keyword>
<dbReference type="EMBL" id="JAOPGA020001055">
    <property type="protein sequence ID" value="KAL0484598.1"/>
    <property type="molecule type" value="Genomic_DNA"/>
</dbReference>
<dbReference type="InterPro" id="IPR006694">
    <property type="entry name" value="Fatty_acid_hydroxylase"/>
</dbReference>
<keyword evidence="4 5" id="KW-0472">Membrane</keyword>
<sequence>MTVEGLWIKYGTEAPWYVTYCVYSYLALLSATFVANLPFLIIEVFFKNHPYIVSRQINPKKSMPTEKYWKIFKGFMRGLLTHSVGSSVFAGLLFRWRGCSIGPLPSILEVVVSIFCFMLIEDTLFYWIHRLLHWSEFLYKHVHIHHHEELQNTVSVGHQYFHAIELSLGAGLPFIAGPLLLKSHMVTFFIWTFVMMIESSIAHCGYDFPFLNFIQDARVHAYHHSHYMDNYGSYFNLWDKLLGTNKNFKQYEQRRLAKQK</sequence>
<dbReference type="AlphaFoldDB" id="A0AAW2Z6N5"/>
<dbReference type="GO" id="GO:0005506">
    <property type="term" value="F:iron ion binding"/>
    <property type="evidence" value="ECO:0007669"/>
    <property type="project" value="InterPro"/>
</dbReference>